<dbReference type="AlphaFoldDB" id="A0A1N6WBI4"/>
<dbReference type="STRING" id="49186.SAMN05421647_11076"/>
<feature type="domain" description="ABC transporter" evidence="5">
    <location>
        <begin position="19"/>
        <end position="241"/>
    </location>
</feature>
<dbReference type="SMART" id="SM00382">
    <property type="entry name" value="AAA"/>
    <property type="match status" value="1"/>
</dbReference>
<dbReference type="Pfam" id="PF14524">
    <property type="entry name" value="Wzt_C"/>
    <property type="match status" value="1"/>
</dbReference>
<keyword evidence="7" id="KW-1185">Reference proteome</keyword>
<dbReference type="InterPro" id="IPR003439">
    <property type="entry name" value="ABC_transporter-like_ATP-bd"/>
</dbReference>
<dbReference type="InterPro" id="IPR050683">
    <property type="entry name" value="Bact_Polysacc_Export_ATP-bd"/>
</dbReference>
<dbReference type="GO" id="GO:0016887">
    <property type="term" value="F:ATP hydrolysis activity"/>
    <property type="evidence" value="ECO:0007669"/>
    <property type="project" value="InterPro"/>
</dbReference>
<dbReference type="Gene3D" id="2.70.50.60">
    <property type="entry name" value="abc- transporter (atp binding component) like domain"/>
    <property type="match status" value="1"/>
</dbReference>
<evidence type="ECO:0000313" key="6">
    <source>
        <dbReference type="EMBL" id="SIQ87511.1"/>
    </source>
</evidence>
<dbReference type="GO" id="GO:0140359">
    <property type="term" value="F:ABC-type transporter activity"/>
    <property type="evidence" value="ECO:0007669"/>
    <property type="project" value="InterPro"/>
</dbReference>
<organism evidence="6 7">
    <name type="scientific">Marinobacterium stanieri</name>
    <dbReference type="NCBI Taxonomy" id="49186"/>
    <lineage>
        <taxon>Bacteria</taxon>
        <taxon>Pseudomonadati</taxon>
        <taxon>Pseudomonadota</taxon>
        <taxon>Gammaproteobacteria</taxon>
        <taxon>Oceanospirillales</taxon>
        <taxon>Oceanospirillaceae</taxon>
        <taxon>Marinobacterium</taxon>
    </lineage>
</organism>
<protein>
    <submittedName>
        <fullName evidence="6">Lipopolysaccharide transport system ATP-binding protein</fullName>
    </submittedName>
</protein>
<dbReference type="RefSeq" id="WP_076465267.1">
    <property type="nucleotide sequence ID" value="NZ_FTMN01000010.1"/>
</dbReference>
<gene>
    <name evidence="6" type="ORF">SAMN05421647_11076</name>
</gene>
<name>A0A1N6WBI4_9GAMM</name>
<evidence type="ECO:0000256" key="2">
    <source>
        <dbReference type="ARBA" id="ARBA00022448"/>
    </source>
</evidence>
<evidence type="ECO:0000256" key="4">
    <source>
        <dbReference type="ARBA" id="ARBA00022840"/>
    </source>
</evidence>
<dbReference type="CDD" id="cd10147">
    <property type="entry name" value="Wzt_C-like"/>
    <property type="match status" value="1"/>
</dbReference>
<dbReference type="InterPro" id="IPR003593">
    <property type="entry name" value="AAA+_ATPase"/>
</dbReference>
<dbReference type="InterPro" id="IPR029439">
    <property type="entry name" value="Wzt_C"/>
</dbReference>
<dbReference type="EMBL" id="FTMN01000010">
    <property type="protein sequence ID" value="SIQ87511.1"/>
    <property type="molecule type" value="Genomic_DNA"/>
</dbReference>
<dbReference type="GO" id="GO:0016020">
    <property type="term" value="C:membrane"/>
    <property type="evidence" value="ECO:0007669"/>
    <property type="project" value="InterPro"/>
</dbReference>
<dbReference type="PANTHER" id="PTHR46743">
    <property type="entry name" value="TEICHOIC ACIDS EXPORT ATP-BINDING PROTEIN TAGH"/>
    <property type="match status" value="1"/>
</dbReference>
<dbReference type="SUPFAM" id="SSF52540">
    <property type="entry name" value="P-loop containing nucleoside triphosphate hydrolases"/>
    <property type="match status" value="1"/>
</dbReference>
<keyword evidence="4 6" id="KW-0067">ATP-binding</keyword>
<dbReference type="PANTHER" id="PTHR46743:SF2">
    <property type="entry name" value="TEICHOIC ACIDS EXPORT ATP-BINDING PROTEIN TAGH"/>
    <property type="match status" value="1"/>
</dbReference>
<dbReference type="CDD" id="cd03220">
    <property type="entry name" value="ABC_KpsT_Wzt"/>
    <property type="match status" value="1"/>
</dbReference>
<dbReference type="PROSITE" id="PS50893">
    <property type="entry name" value="ABC_TRANSPORTER_2"/>
    <property type="match status" value="1"/>
</dbReference>
<dbReference type="eggNOG" id="COG1134">
    <property type="taxonomic scope" value="Bacteria"/>
</dbReference>
<dbReference type="InterPro" id="IPR027417">
    <property type="entry name" value="P-loop_NTPase"/>
</dbReference>
<keyword evidence="3" id="KW-0547">Nucleotide-binding</keyword>
<evidence type="ECO:0000313" key="7">
    <source>
        <dbReference type="Proteomes" id="UP000186895"/>
    </source>
</evidence>
<evidence type="ECO:0000256" key="1">
    <source>
        <dbReference type="ARBA" id="ARBA00005417"/>
    </source>
</evidence>
<comment type="similarity">
    <text evidence="1">Belongs to the ABC transporter superfamily.</text>
</comment>
<dbReference type="Proteomes" id="UP000186895">
    <property type="component" value="Unassembled WGS sequence"/>
</dbReference>
<sequence length="408" mass="44912">MIEVRQLSKSFRLYRKPSDRLKEVLLRRQYHHRHQALDAISFSLRNGETLGVLGQNGAGKSTLLKLLTGVLIPDSGEIGIEGRITGLLELGTGFDHALTGLDNIMANGLLIGMTREEILAARDEIINFSELGEYIHEPVRTYSSGMVMRLAFSIAIHANPACFVVDEALSVGDGHFQQKCMRKIRAFRDAGGSIVFVSHDLNAVKMLCDRALVLDGGKIAYEGDSEEAVNYYNRIMARLDEQEADLQETSRSSNSYGTGEAQIQSAELIGHRSGCDTVAAGEDVDIKLDIRASEAIPSLSVGFMIRDRFGQDIFGTNSHLLGQDIQLNAGEDCDLQFSLPINLAPGKYTITLALHSEDNHLEHCYHWCDNFIRFEVAGSHLPLFSGIVALPTRLQHATRPSQGTQEAS</sequence>
<dbReference type="Gene3D" id="3.40.50.300">
    <property type="entry name" value="P-loop containing nucleotide triphosphate hydrolases"/>
    <property type="match status" value="1"/>
</dbReference>
<evidence type="ECO:0000259" key="5">
    <source>
        <dbReference type="PROSITE" id="PS50893"/>
    </source>
</evidence>
<reference evidence="6 7" key="1">
    <citation type="submission" date="2017-01" db="EMBL/GenBank/DDBJ databases">
        <authorList>
            <person name="Mah S.A."/>
            <person name="Swanson W.J."/>
            <person name="Moy G.W."/>
            <person name="Vacquier V.D."/>
        </authorList>
    </citation>
    <scope>NUCLEOTIDE SEQUENCE [LARGE SCALE GENOMIC DNA]</scope>
    <source>
        <strain evidence="6 7">DSM 7027</strain>
    </source>
</reference>
<keyword evidence="2" id="KW-0813">Transport</keyword>
<evidence type="ECO:0000256" key="3">
    <source>
        <dbReference type="ARBA" id="ARBA00022741"/>
    </source>
</evidence>
<proteinExistence type="inferred from homology"/>
<accession>A0A1N6WBI4</accession>
<dbReference type="Pfam" id="PF00005">
    <property type="entry name" value="ABC_tran"/>
    <property type="match status" value="1"/>
</dbReference>
<dbReference type="InterPro" id="IPR015860">
    <property type="entry name" value="ABC_transpr_TagH-like"/>
</dbReference>
<dbReference type="GO" id="GO:0005524">
    <property type="term" value="F:ATP binding"/>
    <property type="evidence" value="ECO:0007669"/>
    <property type="project" value="UniProtKB-KW"/>
</dbReference>